<accession>A0ABN9L7R5</accession>
<dbReference type="InterPro" id="IPR031273">
    <property type="entry name" value="PARP4"/>
</dbReference>
<dbReference type="Pfam" id="PF26156">
    <property type="entry name" value="PARP4_MVP-ID"/>
    <property type="match status" value="1"/>
</dbReference>
<gene>
    <name evidence="2" type="ORF">RIMI_LOCUS5035304</name>
</gene>
<name>A0ABN9L7R5_9NEOB</name>
<organism evidence="2 3">
    <name type="scientific">Ranitomeya imitator</name>
    <name type="common">mimic poison frog</name>
    <dbReference type="NCBI Taxonomy" id="111125"/>
    <lineage>
        <taxon>Eukaryota</taxon>
        <taxon>Metazoa</taxon>
        <taxon>Chordata</taxon>
        <taxon>Craniata</taxon>
        <taxon>Vertebrata</taxon>
        <taxon>Euteleostomi</taxon>
        <taxon>Amphibia</taxon>
        <taxon>Batrachia</taxon>
        <taxon>Anura</taxon>
        <taxon>Neobatrachia</taxon>
        <taxon>Hyloidea</taxon>
        <taxon>Dendrobatidae</taxon>
        <taxon>Dendrobatinae</taxon>
        <taxon>Ranitomeya</taxon>
    </lineage>
</organism>
<comment type="caution">
    <text evidence="2">The sequence shown here is derived from an EMBL/GenBank/DDBJ whole genome shotgun (WGS) entry which is preliminary data.</text>
</comment>
<feature type="domain" description="PARP4 MVP-ID C-terminal" evidence="1">
    <location>
        <begin position="15"/>
        <end position="157"/>
    </location>
</feature>
<keyword evidence="3" id="KW-1185">Reference proteome</keyword>
<evidence type="ECO:0000313" key="2">
    <source>
        <dbReference type="EMBL" id="CAJ0932321.1"/>
    </source>
</evidence>
<proteinExistence type="predicted"/>
<protein>
    <recommendedName>
        <fullName evidence="1">PARP4 MVP-ID C-terminal domain-containing protein</fullName>
    </recommendedName>
</protein>
<sequence>MDPRIEAARPSWLSLSSLQSQEGFWLLNQELGTLLKINVSYFTTDFLVKKGITSLGARGIDSIQKLIATLLVLQIIHAQNILRKIKFKTLMKLDPSIPTSSLYPGIEKAIEWVVKSDRQYPGICMRLGLGKDWDQATRQLLGLDPISTTSDLYSVSEFLFLP</sequence>
<reference evidence="2" key="1">
    <citation type="submission" date="2023-07" db="EMBL/GenBank/DDBJ databases">
        <authorList>
            <person name="Stuckert A."/>
        </authorList>
    </citation>
    <scope>NUCLEOTIDE SEQUENCE</scope>
</reference>
<dbReference type="Proteomes" id="UP001176940">
    <property type="component" value="Unassembled WGS sequence"/>
</dbReference>
<dbReference type="EMBL" id="CAUEEQ010008418">
    <property type="protein sequence ID" value="CAJ0932321.1"/>
    <property type="molecule type" value="Genomic_DNA"/>
</dbReference>
<dbReference type="PANTHER" id="PTHR46530:SF3">
    <property type="entry name" value="POLY [ADP-RIBOSE] POLYMERASE"/>
    <property type="match status" value="1"/>
</dbReference>
<dbReference type="PANTHER" id="PTHR46530">
    <property type="entry name" value="PROTEIN MONO-ADP-RIBOSYLTRANSFERASE PARP4"/>
    <property type="match status" value="1"/>
</dbReference>
<evidence type="ECO:0000313" key="3">
    <source>
        <dbReference type="Proteomes" id="UP001176940"/>
    </source>
</evidence>
<dbReference type="InterPro" id="IPR058904">
    <property type="entry name" value="PARP4_MVP-ID"/>
</dbReference>
<evidence type="ECO:0000259" key="1">
    <source>
        <dbReference type="Pfam" id="PF26156"/>
    </source>
</evidence>